<accession>A0ABU3L6L5</accession>
<dbReference type="InterPro" id="IPR023996">
    <property type="entry name" value="TonB-dep_OMP_SusC/RagA"/>
</dbReference>
<keyword evidence="6 7" id="KW-0998">Cell outer membrane</keyword>
<dbReference type="InterPro" id="IPR037066">
    <property type="entry name" value="Plug_dom_sf"/>
</dbReference>
<comment type="subcellular location">
    <subcellularLocation>
        <location evidence="1 7">Cell outer membrane</location>
        <topology evidence="1 7">Multi-pass membrane protein</topology>
    </subcellularLocation>
</comment>
<keyword evidence="4 7" id="KW-0812">Transmembrane</keyword>
<dbReference type="Proteomes" id="UP001250656">
    <property type="component" value="Unassembled WGS sequence"/>
</dbReference>
<dbReference type="SUPFAM" id="SSF49464">
    <property type="entry name" value="Carboxypeptidase regulatory domain-like"/>
    <property type="match status" value="1"/>
</dbReference>
<dbReference type="PROSITE" id="PS52016">
    <property type="entry name" value="TONB_DEPENDENT_REC_3"/>
    <property type="match status" value="1"/>
</dbReference>
<evidence type="ECO:0000256" key="1">
    <source>
        <dbReference type="ARBA" id="ARBA00004571"/>
    </source>
</evidence>
<dbReference type="Pfam" id="PF13715">
    <property type="entry name" value="CarbopepD_reg_2"/>
    <property type="match status" value="1"/>
</dbReference>
<reference evidence="9 10" key="1">
    <citation type="submission" date="2023-09" db="EMBL/GenBank/DDBJ databases">
        <title>Novel taxa isolated from Blanes Bay.</title>
        <authorList>
            <person name="Rey-Velasco X."/>
            <person name="Lucena T."/>
        </authorList>
    </citation>
    <scope>NUCLEOTIDE SEQUENCE [LARGE SCALE GENOMIC DNA]</scope>
    <source>
        <strain evidence="9 10">S334</strain>
    </source>
</reference>
<dbReference type="Gene3D" id="2.60.40.1120">
    <property type="entry name" value="Carboxypeptidase-like, regulatory domain"/>
    <property type="match status" value="1"/>
</dbReference>
<dbReference type="InterPro" id="IPR039426">
    <property type="entry name" value="TonB-dep_rcpt-like"/>
</dbReference>
<dbReference type="NCBIfam" id="TIGR04056">
    <property type="entry name" value="OMP_RagA_SusC"/>
    <property type="match status" value="1"/>
</dbReference>
<dbReference type="InterPro" id="IPR008969">
    <property type="entry name" value="CarboxyPept-like_regulatory"/>
</dbReference>
<protein>
    <submittedName>
        <fullName evidence="9">SusC/RagA family TonB-linked outer membrane protein</fullName>
    </submittedName>
</protein>
<keyword evidence="5 7" id="KW-0472">Membrane</keyword>
<keyword evidence="10" id="KW-1185">Reference proteome</keyword>
<dbReference type="SUPFAM" id="SSF56935">
    <property type="entry name" value="Porins"/>
    <property type="match status" value="1"/>
</dbReference>
<name>A0ABU3L6L5_9FLAO</name>
<evidence type="ECO:0000256" key="6">
    <source>
        <dbReference type="ARBA" id="ARBA00023237"/>
    </source>
</evidence>
<dbReference type="Gene3D" id="2.170.130.10">
    <property type="entry name" value="TonB-dependent receptor, plug domain"/>
    <property type="match status" value="1"/>
</dbReference>
<evidence type="ECO:0000256" key="3">
    <source>
        <dbReference type="ARBA" id="ARBA00022452"/>
    </source>
</evidence>
<sequence>MNSKMEARTRIKRKYCQVLFSAAILLFSVTLGLAQEKQVTGTVIDAESEQPLPGASVVIQGTATGVVSDFDGNFEIKVPSEESVLEISYVGYTTQEILVGNKSDLTIPLAIEASTLDEVVVTALGIRKETKALGYAVQEVEGSSLEKAKEPNVVNSLTGKVAGLTIKNSTDLFQNPEINLRGASPLLVIDGIPDRTTDIWKVNADDIDNISVLKGATASALYGSVGRNGAIMITTKKGKEGKLTVSVNSSTMFQPSFIRVPDVQTQYGNGNQGVYAYIDGTGSGSEGGGWIWGPSVDQPDPSTPSGFFETPQYNSPVDPVTGERVPIPFTSRGKNNIRNFFRTGMIQTNNVSVDWGSEKASFRTSLSNVYQLGIVPNTDLGNTSFTLGGTMTPSDKLTIGTNLTYNKQYTDNFPSVGYGPTNYLYNLVLWTGVDVDVNDLKNYWREGQEGFQQRHFNISYYNNPQFQAREYLQGYDKDNVFGNLNFEYELTPELSLKGRSGVNVYSLHRTYKEPKSYIGYGDKSRGNFTIADYNYFDITTDIGLKYEKEFSRDFSVSGEVAYSNYFRETTGGSTATDGLNIPGFYNLDNNAGSTFIAENREEKESIQSVYGFVDLEFYNAFYLSLTGRNDKVSTLPAGNNSFFYPSVSGSVVLSSLFDTPQWLSFAKLRGSWSRVSEGKIRTSSDDENPYRYIQAYDKGATWGGVPSAEFGSNLLSPELEPETSDTWEIGANVRFFGNRLGLDATYYESEDYNNLIFSPISDASGYESILLNGDIFKRKGVEFVLNAKPVQTENFSWDLLANLSRYRRYQDEIYGDKQQTEDLIQVGDRTDRIYANVFQTNENGEIIFENGFPVDDPYRRFIGYDEPDWTYGLSNTFNYKNIALSFLFDGRIGGLIYSSTNQKMWWGGTHRGTVNQFRTDANNGESTYVGQGVKVVDGSVEYDINGNITNDTRVYESNDEAVNYINFMQTTSNYHNNNYHYYKETFIKLREVTLTYNFSNEQLAQTPLDALSVSLIGRNLWLASDLPHVDPDTGVDNLQAPSTRNMGLNVNLKF</sequence>
<dbReference type="Pfam" id="PF07715">
    <property type="entry name" value="Plug"/>
    <property type="match status" value="1"/>
</dbReference>
<keyword evidence="2 7" id="KW-0813">Transport</keyword>
<evidence type="ECO:0000256" key="4">
    <source>
        <dbReference type="ARBA" id="ARBA00022692"/>
    </source>
</evidence>
<feature type="domain" description="TonB-dependent receptor plug" evidence="8">
    <location>
        <begin position="134"/>
        <end position="229"/>
    </location>
</feature>
<dbReference type="EMBL" id="JAVTTP010000001">
    <property type="protein sequence ID" value="MDT7828834.1"/>
    <property type="molecule type" value="Genomic_DNA"/>
</dbReference>
<evidence type="ECO:0000256" key="2">
    <source>
        <dbReference type="ARBA" id="ARBA00022448"/>
    </source>
</evidence>
<evidence type="ECO:0000313" key="9">
    <source>
        <dbReference type="EMBL" id="MDT7828834.1"/>
    </source>
</evidence>
<organism evidence="9 10">
    <name type="scientific">Pricia mediterranea</name>
    <dbReference type="NCBI Taxonomy" id="3076079"/>
    <lineage>
        <taxon>Bacteria</taxon>
        <taxon>Pseudomonadati</taxon>
        <taxon>Bacteroidota</taxon>
        <taxon>Flavobacteriia</taxon>
        <taxon>Flavobacteriales</taxon>
        <taxon>Flavobacteriaceae</taxon>
        <taxon>Pricia</taxon>
    </lineage>
</organism>
<dbReference type="RefSeq" id="WP_314014376.1">
    <property type="nucleotide sequence ID" value="NZ_JAVTTP010000001.1"/>
</dbReference>
<evidence type="ECO:0000313" key="10">
    <source>
        <dbReference type="Proteomes" id="UP001250656"/>
    </source>
</evidence>
<evidence type="ECO:0000256" key="7">
    <source>
        <dbReference type="PROSITE-ProRule" id="PRU01360"/>
    </source>
</evidence>
<comment type="caution">
    <text evidence="9">The sequence shown here is derived from an EMBL/GenBank/DDBJ whole genome shotgun (WGS) entry which is preliminary data.</text>
</comment>
<comment type="similarity">
    <text evidence="7">Belongs to the TonB-dependent receptor family.</text>
</comment>
<proteinExistence type="inferred from homology"/>
<evidence type="ECO:0000256" key="5">
    <source>
        <dbReference type="ARBA" id="ARBA00023136"/>
    </source>
</evidence>
<gene>
    <name evidence="9" type="ORF">RQM65_09180</name>
</gene>
<dbReference type="InterPro" id="IPR036942">
    <property type="entry name" value="Beta-barrel_TonB_sf"/>
</dbReference>
<evidence type="ECO:0000259" key="8">
    <source>
        <dbReference type="Pfam" id="PF07715"/>
    </source>
</evidence>
<dbReference type="InterPro" id="IPR012910">
    <property type="entry name" value="Plug_dom"/>
</dbReference>
<dbReference type="InterPro" id="IPR023997">
    <property type="entry name" value="TonB-dep_OMP_SusC/RagA_CS"/>
</dbReference>
<dbReference type="NCBIfam" id="TIGR04057">
    <property type="entry name" value="SusC_RagA_signa"/>
    <property type="match status" value="1"/>
</dbReference>
<keyword evidence="3 7" id="KW-1134">Transmembrane beta strand</keyword>
<dbReference type="Gene3D" id="2.40.170.20">
    <property type="entry name" value="TonB-dependent receptor, beta-barrel domain"/>
    <property type="match status" value="1"/>
</dbReference>